<dbReference type="STRING" id="1123269.NX02_21240"/>
<gene>
    <name evidence="2" type="ORF">NX02_21240</name>
</gene>
<dbReference type="Pfam" id="PF20188">
    <property type="entry name" value="DUF6551"/>
    <property type="match status" value="1"/>
</dbReference>
<dbReference type="SUPFAM" id="SSF110849">
    <property type="entry name" value="ParB/Sulfiredoxin"/>
    <property type="match status" value="1"/>
</dbReference>
<keyword evidence="3" id="KW-1185">Reference proteome</keyword>
<dbReference type="InterPro" id="IPR036086">
    <property type="entry name" value="ParB/Sulfiredoxin_sf"/>
</dbReference>
<evidence type="ECO:0000313" key="2">
    <source>
        <dbReference type="EMBL" id="AHE55884.1"/>
    </source>
</evidence>
<dbReference type="Proteomes" id="UP000018851">
    <property type="component" value="Chromosome"/>
</dbReference>
<dbReference type="HOGENOM" id="CLU_969452_0_0_5"/>
<dbReference type="AlphaFoldDB" id="W0ADA0"/>
<dbReference type="KEGG" id="ssan:NX02_21240"/>
<dbReference type="OrthoDB" id="7568561at2"/>
<evidence type="ECO:0000256" key="1">
    <source>
        <dbReference type="SAM" id="MobiDB-lite"/>
    </source>
</evidence>
<organism evidence="2 3">
    <name type="scientific">Sphingomonas sanxanigenens DSM 19645 = NX02</name>
    <dbReference type="NCBI Taxonomy" id="1123269"/>
    <lineage>
        <taxon>Bacteria</taxon>
        <taxon>Pseudomonadati</taxon>
        <taxon>Pseudomonadota</taxon>
        <taxon>Alphaproteobacteria</taxon>
        <taxon>Sphingomonadales</taxon>
        <taxon>Sphingomonadaceae</taxon>
        <taxon>Sphingomonas</taxon>
    </lineage>
</organism>
<dbReference type="EMBL" id="CP006644">
    <property type="protein sequence ID" value="AHE55884.1"/>
    <property type="molecule type" value="Genomic_DNA"/>
</dbReference>
<proteinExistence type="predicted"/>
<dbReference type="Gene3D" id="3.90.1530.10">
    <property type="entry name" value="Conserved hypothetical protein from pyrococcus furiosus pfu- 392566-001, ParB domain"/>
    <property type="match status" value="1"/>
</dbReference>
<feature type="region of interest" description="Disordered" evidence="1">
    <location>
        <begin position="21"/>
        <end position="47"/>
    </location>
</feature>
<name>W0ADA0_9SPHN</name>
<evidence type="ECO:0000313" key="3">
    <source>
        <dbReference type="Proteomes" id="UP000018851"/>
    </source>
</evidence>
<dbReference type="eggNOG" id="COG1475">
    <property type="taxonomic scope" value="Bacteria"/>
</dbReference>
<sequence length="286" mass="31832">MATIAFIRPELAEHQEAIMSQPEITPQPKAWPAPLGRPPSIESRHPNELSIDDSYQRSIESSASQRLIRKIAQGWDWRMCLPLVVSIRDDGLFIIDGQHRWAAAKMRGDISWLPIWAARYESVADEAAMFVAMNRSRRAINRLDDFHAAASSGDELALEIRTLVTGAGFTVARRTGSQTWNPGEVAFTTSIRNVLRKHGPKVCADALKLMAEAFPDEVLTAGAPVFSALTKIILSGEVPDRDRLFRALLTYDQKGWASFVIGIRRGGEDKAFAMRKALLMAYEDAK</sequence>
<dbReference type="PATRIC" id="fig|1123269.5.peg.4155"/>
<accession>W0ADA0</accession>
<dbReference type="RefSeq" id="WP_025294045.1">
    <property type="nucleotide sequence ID" value="NZ_CP006644.1"/>
</dbReference>
<dbReference type="InterPro" id="IPR046681">
    <property type="entry name" value="DUF6551"/>
</dbReference>
<reference evidence="2 3" key="1">
    <citation type="submission" date="2013-07" db="EMBL/GenBank/DDBJ databases">
        <title>Completed genome of Sphingomonas sanxanigenens NX02.</title>
        <authorList>
            <person name="Ma T."/>
            <person name="Huang H."/>
            <person name="Wu M."/>
            <person name="Li X."/>
            <person name="Li G."/>
        </authorList>
    </citation>
    <scope>NUCLEOTIDE SEQUENCE [LARGE SCALE GENOMIC DNA]</scope>
    <source>
        <strain evidence="2 3">NX02</strain>
    </source>
</reference>
<protein>
    <recommendedName>
        <fullName evidence="4">ParB/Sulfiredoxin domain-containing protein</fullName>
    </recommendedName>
</protein>
<evidence type="ECO:0008006" key="4">
    <source>
        <dbReference type="Google" id="ProtNLM"/>
    </source>
</evidence>